<proteinExistence type="predicted"/>
<sequence length="117" mass="13365">MTIANNRQTAELVAIALNNMGEEATMNWESTQEQLEIIKEDAHLVDSGLLDKEITKARQEWYGIVRWHPEDVIAAAASNGVEMTFEQAVAWWEKNEQAFVDRMTEAGNDILSYMDFE</sequence>
<dbReference type="AlphaFoldDB" id="A0A7X9DJS4"/>
<gene>
    <name evidence="1" type="ORF">GYA27_00935</name>
</gene>
<protein>
    <submittedName>
        <fullName evidence="1">Uncharacterized protein</fullName>
    </submittedName>
</protein>
<evidence type="ECO:0000313" key="2">
    <source>
        <dbReference type="Proteomes" id="UP000526033"/>
    </source>
</evidence>
<comment type="caution">
    <text evidence="1">The sequence shown here is derived from an EMBL/GenBank/DDBJ whole genome shotgun (WGS) entry which is preliminary data.</text>
</comment>
<dbReference type="EMBL" id="JAAZNL010000009">
    <property type="protein sequence ID" value="NMB69755.1"/>
    <property type="molecule type" value="Genomic_DNA"/>
</dbReference>
<reference evidence="1 2" key="1">
    <citation type="journal article" date="2020" name="Biotechnol. Biofuels">
        <title>New insights from the biogas microbiome by comprehensive genome-resolved metagenomics of nearly 1600 species originating from multiple anaerobic digesters.</title>
        <authorList>
            <person name="Campanaro S."/>
            <person name="Treu L."/>
            <person name="Rodriguez-R L.M."/>
            <person name="Kovalovszki A."/>
            <person name="Ziels R.M."/>
            <person name="Maus I."/>
            <person name="Zhu X."/>
            <person name="Kougias P.G."/>
            <person name="Basile A."/>
            <person name="Luo G."/>
            <person name="Schluter A."/>
            <person name="Konstantinidis K.T."/>
            <person name="Angelidaki I."/>
        </authorList>
    </citation>
    <scope>NUCLEOTIDE SEQUENCE [LARGE SCALE GENOMIC DNA]</scope>
    <source>
        <strain evidence="1">AS27yjCOA_165</strain>
    </source>
</reference>
<evidence type="ECO:0000313" key="1">
    <source>
        <dbReference type="EMBL" id="NMB69755.1"/>
    </source>
</evidence>
<accession>A0A7X9DJS4</accession>
<organism evidence="1 2">
    <name type="scientific">candidate division WWE3 bacterium</name>
    <dbReference type="NCBI Taxonomy" id="2053526"/>
    <lineage>
        <taxon>Bacteria</taxon>
        <taxon>Katanobacteria</taxon>
    </lineage>
</organism>
<name>A0A7X9DJS4_UNCKA</name>
<dbReference type="Proteomes" id="UP000526033">
    <property type="component" value="Unassembled WGS sequence"/>
</dbReference>